<name>A0A6A6IDH7_9PLEO</name>
<feature type="chain" id="PRO_5025691468" evidence="1">
    <location>
        <begin position="20"/>
        <end position="545"/>
    </location>
</feature>
<dbReference type="EMBL" id="ML987196">
    <property type="protein sequence ID" value="KAF2248269.1"/>
    <property type="molecule type" value="Genomic_DNA"/>
</dbReference>
<evidence type="ECO:0000256" key="1">
    <source>
        <dbReference type="SAM" id="SignalP"/>
    </source>
</evidence>
<accession>A0A6A6IDH7</accession>
<dbReference type="GeneID" id="54580211"/>
<dbReference type="RefSeq" id="XP_033683273.1">
    <property type="nucleotide sequence ID" value="XM_033826881.1"/>
</dbReference>
<dbReference type="Proteomes" id="UP000800094">
    <property type="component" value="Unassembled WGS sequence"/>
</dbReference>
<dbReference type="OrthoDB" id="3798607at2759"/>
<reference evidence="2" key="1">
    <citation type="journal article" date="2020" name="Stud. Mycol.">
        <title>101 Dothideomycetes genomes: a test case for predicting lifestyles and emergence of pathogens.</title>
        <authorList>
            <person name="Haridas S."/>
            <person name="Albert R."/>
            <person name="Binder M."/>
            <person name="Bloem J."/>
            <person name="Labutti K."/>
            <person name="Salamov A."/>
            <person name="Andreopoulos B."/>
            <person name="Baker S."/>
            <person name="Barry K."/>
            <person name="Bills G."/>
            <person name="Bluhm B."/>
            <person name="Cannon C."/>
            <person name="Castanera R."/>
            <person name="Culley D."/>
            <person name="Daum C."/>
            <person name="Ezra D."/>
            <person name="Gonzalez J."/>
            <person name="Henrissat B."/>
            <person name="Kuo A."/>
            <person name="Liang C."/>
            <person name="Lipzen A."/>
            <person name="Lutzoni F."/>
            <person name="Magnuson J."/>
            <person name="Mondo S."/>
            <person name="Nolan M."/>
            <person name="Ohm R."/>
            <person name="Pangilinan J."/>
            <person name="Park H.-J."/>
            <person name="Ramirez L."/>
            <person name="Alfaro M."/>
            <person name="Sun H."/>
            <person name="Tritt A."/>
            <person name="Yoshinaga Y."/>
            <person name="Zwiers L.-H."/>
            <person name="Turgeon B."/>
            <person name="Goodwin S."/>
            <person name="Spatafora J."/>
            <person name="Crous P."/>
            <person name="Grigoriev I."/>
        </authorList>
    </citation>
    <scope>NUCLEOTIDE SEQUENCE</scope>
    <source>
        <strain evidence="2">CBS 122368</strain>
    </source>
</reference>
<protein>
    <submittedName>
        <fullName evidence="2">Uncharacterized protein</fullName>
    </submittedName>
</protein>
<keyword evidence="3" id="KW-1185">Reference proteome</keyword>
<proteinExistence type="predicted"/>
<feature type="signal peptide" evidence="1">
    <location>
        <begin position="1"/>
        <end position="19"/>
    </location>
</feature>
<dbReference type="AlphaFoldDB" id="A0A6A6IDH7"/>
<organism evidence="2 3">
    <name type="scientific">Trematosphaeria pertusa</name>
    <dbReference type="NCBI Taxonomy" id="390896"/>
    <lineage>
        <taxon>Eukaryota</taxon>
        <taxon>Fungi</taxon>
        <taxon>Dikarya</taxon>
        <taxon>Ascomycota</taxon>
        <taxon>Pezizomycotina</taxon>
        <taxon>Dothideomycetes</taxon>
        <taxon>Pleosporomycetidae</taxon>
        <taxon>Pleosporales</taxon>
        <taxon>Massarineae</taxon>
        <taxon>Trematosphaeriaceae</taxon>
        <taxon>Trematosphaeria</taxon>
    </lineage>
</organism>
<keyword evidence="1" id="KW-0732">Signal</keyword>
<evidence type="ECO:0000313" key="3">
    <source>
        <dbReference type="Proteomes" id="UP000800094"/>
    </source>
</evidence>
<gene>
    <name evidence="2" type="ORF">BU26DRAFT_505996</name>
</gene>
<evidence type="ECO:0000313" key="2">
    <source>
        <dbReference type="EMBL" id="KAF2248269.1"/>
    </source>
</evidence>
<sequence length="545" mass="61238">MRFTQASLALGFLFSSSFAYTQGPAGITSDPFLCTACAPIERLRAPVFGMEISPDYITVAVKHANGTNARLAKFEPGYAFYELLMTAMEAREVQTCAGLSLDSPGLEGQLAFKHAIVVVADELHRVIQRLRQLYPEVEFKHGGIAVPDYIYTSPLHHMIFKWSLRAPGLPDAENEGLVKLYPADAAAIAAAAPKVLESMDIQDYNFDALVVSNVSSYLSASWYQFSFTQKTIGQMAEPKVEYFHARESKREPVMEVAQKFVIADLSSVGAFVREREAMYEQRRGYGKRLMSGNSKLILRLSSSSDDDVHEFGRGMHEFLEKSRFDPASLMTTVYREEGEDWMWAPALWLAGHMKDFVDSGIPLGCYYKHPVCKELKECVRREALGELIICEDVVIPEETMRERIEKGGKGGWWDIYMDFIFPWAEELLNEAEARLWLLYCRPSTATLAPPSKSKSLCEHAIVPISDTDFGILTDYLHITNRVVTAVAEYWLGGSTSLAMLGVPVSWIGTEDSLKILFWAVSRVIGLDNFKKLTKFVEDEEDLEIV</sequence>